<evidence type="ECO:0000256" key="1">
    <source>
        <dbReference type="ARBA" id="ARBA00006226"/>
    </source>
</evidence>
<dbReference type="Gene3D" id="3.30.2310.20">
    <property type="entry name" value="RelE-like"/>
    <property type="match status" value="1"/>
</dbReference>
<evidence type="ECO:0000256" key="2">
    <source>
        <dbReference type="ARBA" id="ARBA00022649"/>
    </source>
</evidence>
<dbReference type="Pfam" id="PF05016">
    <property type="entry name" value="ParE_toxin"/>
    <property type="match status" value="1"/>
</dbReference>
<keyword evidence="2" id="KW-1277">Toxin-antitoxin system</keyword>
<evidence type="ECO:0000313" key="4">
    <source>
        <dbReference type="Proteomes" id="UP001267426"/>
    </source>
</evidence>
<dbReference type="InterPro" id="IPR007712">
    <property type="entry name" value="RelE/ParE_toxin"/>
</dbReference>
<dbReference type="InterPro" id="IPR051803">
    <property type="entry name" value="TA_system_RelE-like_toxin"/>
</dbReference>
<accession>A0ABU3BLJ5</accession>
<evidence type="ECO:0000313" key="3">
    <source>
        <dbReference type="EMBL" id="MDT0630162.1"/>
    </source>
</evidence>
<reference evidence="3 4" key="1">
    <citation type="submission" date="2023-09" db="EMBL/GenBank/DDBJ databases">
        <authorList>
            <person name="Rey-Velasco X."/>
        </authorList>
    </citation>
    <scope>NUCLEOTIDE SEQUENCE [LARGE SCALE GENOMIC DNA]</scope>
    <source>
        <strain evidence="3 4">F394</strain>
    </source>
</reference>
<gene>
    <name evidence="3" type="ORF">RM540_00240</name>
</gene>
<proteinExistence type="inferred from homology"/>
<organism evidence="3 4">
    <name type="scientific">Rubrivirga litoralis</name>
    <dbReference type="NCBI Taxonomy" id="3075598"/>
    <lineage>
        <taxon>Bacteria</taxon>
        <taxon>Pseudomonadati</taxon>
        <taxon>Rhodothermota</taxon>
        <taxon>Rhodothermia</taxon>
        <taxon>Rhodothermales</taxon>
        <taxon>Rubricoccaceae</taxon>
        <taxon>Rubrivirga</taxon>
    </lineage>
</organism>
<dbReference type="RefSeq" id="WP_311661101.1">
    <property type="nucleotide sequence ID" value="NZ_JAVRHT010000001.1"/>
</dbReference>
<dbReference type="Proteomes" id="UP001267426">
    <property type="component" value="Unassembled WGS sequence"/>
</dbReference>
<name>A0ABU3BLJ5_9BACT</name>
<sequence>MAPGALDDLDGIGEYFERASQQYARSVVARLYAAPEALADHPQLGRVVPEFGVDHIRELVREGYRIVYVVSRDTVDVLAVLHGRQDLGRKLRRE</sequence>
<keyword evidence="4" id="KW-1185">Reference proteome</keyword>
<dbReference type="InterPro" id="IPR035093">
    <property type="entry name" value="RelE/ParE_toxin_dom_sf"/>
</dbReference>
<dbReference type="PANTHER" id="PTHR33755">
    <property type="entry name" value="TOXIN PARE1-RELATED"/>
    <property type="match status" value="1"/>
</dbReference>
<dbReference type="EMBL" id="JAVRHT010000001">
    <property type="protein sequence ID" value="MDT0630162.1"/>
    <property type="molecule type" value="Genomic_DNA"/>
</dbReference>
<protein>
    <submittedName>
        <fullName evidence="3">Type II toxin-antitoxin system RelE/ParE family toxin</fullName>
    </submittedName>
</protein>
<comment type="similarity">
    <text evidence="1">Belongs to the RelE toxin family.</text>
</comment>
<comment type="caution">
    <text evidence="3">The sequence shown here is derived from an EMBL/GenBank/DDBJ whole genome shotgun (WGS) entry which is preliminary data.</text>
</comment>